<gene>
    <name evidence="2" type="ORF">PVAP13_5NG206600</name>
</gene>
<reference evidence="2" key="1">
    <citation type="submission" date="2020-05" db="EMBL/GenBank/DDBJ databases">
        <title>WGS assembly of Panicum virgatum.</title>
        <authorList>
            <person name="Lovell J.T."/>
            <person name="Jenkins J."/>
            <person name="Shu S."/>
            <person name="Juenger T.E."/>
            <person name="Schmutz J."/>
        </authorList>
    </citation>
    <scope>NUCLEOTIDE SEQUENCE</scope>
    <source>
        <strain evidence="2">AP13</strain>
    </source>
</reference>
<dbReference type="Proteomes" id="UP000823388">
    <property type="component" value="Chromosome 5N"/>
</dbReference>
<proteinExistence type="predicted"/>
<evidence type="ECO:0000313" key="2">
    <source>
        <dbReference type="EMBL" id="KAG2588145.1"/>
    </source>
</evidence>
<dbReference type="AlphaFoldDB" id="A0A8T0RSP5"/>
<comment type="caution">
    <text evidence="2">The sequence shown here is derived from an EMBL/GenBank/DDBJ whole genome shotgun (WGS) entry which is preliminary data.</text>
</comment>
<keyword evidence="3" id="KW-1185">Reference proteome</keyword>
<dbReference type="EMBL" id="CM029046">
    <property type="protein sequence ID" value="KAG2588145.1"/>
    <property type="molecule type" value="Genomic_DNA"/>
</dbReference>
<organism evidence="2 3">
    <name type="scientific">Panicum virgatum</name>
    <name type="common">Blackwell switchgrass</name>
    <dbReference type="NCBI Taxonomy" id="38727"/>
    <lineage>
        <taxon>Eukaryota</taxon>
        <taxon>Viridiplantae</taxon>
        <taxon>Streptophyta</taxon>
        <taxon>Embryophyta</taxon>
        <taxon>Tracheophyta</taxon>
        <taxon>Spermatophyta</taxon>
        <taxon>Magnoliopsida</taxon>
        <taxon>Liliopsida</taxon>
        <taxon>Poales</taxon>
        <taxon>Poaceae</taxon>
        <taxon>PACMAD clade</taxon>
        <taxon>Panicoideae</taxon>
        <taxon>Panicodae</taxon>
        <taxon>Paniceae</taxon>
        <taxon>Panicinae</taxon>
        <taxon>Panicum</taxon>
        <taxon>Panicum sect. Hiantes</taxon>
    </lineage>
</organism>
<sequence>MAQILLAPPPFSPCSRPHRPVPLPRSRPCPSARARARPATPPRRWVAGHHLGRTSDLSSRRTCGGERLPRDRGGGLPLSEWTREAGSRPSHRATASGEAPGCRAAAVSGANRWPSRLRTPPLPPRLDLTGGRFAAGTSSRRWRLAVRAAAASFGCLNHLMASVLLWCTNCSEQGRIAFADRTM</sequence>
<evidence type="ECO:0000313" key="3">
    <source>
        <dbReference type="Proteomes" id="UP000823388"/>
    </source>
</evidence>
<accession>A0A8T0RSP5</accession>
<feature type="region of interest" description="Disordered" evidence="1">
    <location>
        <begin position="1"/>
        <end position="103"/>
    </location>
</feature>
<protein>
    <submittedName>
        <fullName evidence="2">Uncharacterized protein</fullName>
    </submittedName>
</protein>
<name>A0A8T0RSP5_PANVG</name>
<feature type="compositionally biased region" description="Basic and acidic residues" evidence="1">
    <location>
        <begin position="63"/>
        <end position="73"/>
    </location>
</feature>
<evidence type="ECO:0000256" key="1">
    <source>
        <dbReference type="SAM" id="MobiDB-lite"/>
    </source>
</evidence>